<keyword evidence="4" id="KW-1185">Reference proteome</keyword>
<dbReference type="Proteomes" id="UP001500218">
    <property type="component" value="Unassembled WGS sequence"/>
</dbReference>
<dbReference type="InterPro" id="IPR007295">
    <property type="entry name" value="DUF402"/>
</dbReference>
<dbReference type="InterPro" id="IPR035930">
    <property type="entry name" value="FomD-like_sf"/>
</dbReference>
<feature type="domain" description="DUF402" evidence="2">
    <location>
        <begin position="46"/>
        <end position="137"/>
    </location>
</feature>
<dbReference type="InterPro" id="IPR050212">
    <property type="entry name" value="Ntdp-like"/>
</dbReference>
<dbReference type="PANTHER" id="PTHR39159:SF1">
    <property type="entry name" value="UPF0374 PROTEIN YGAC"/>
    <property type="match status" value="1"/>
</dbReference>
<accession>A0ABN2M7X2</accession>
<organism evidence="3 4">
    <name type="scientific">Luedemannella flava</name>
    <dbReference type="NCBI Taxonomy" id="349316"/>
    <lineage>
        <taxon>Bacteria</taxon>
        <taxon>Bacillati</taxon>
        <taxon>Actinomycetota</taxon>
        <taxon>Actinomycetes</taxon>
        <taxon>Micromonosporales</taxon>
        <taxon>Micromonosporaceae</taxon>
        <taxon>Luedemannella</taxon>
    </lineage>
</organism>
<dbReference type="PANTHER" id="PTHR39159">
    <property type="match status" value="1"/>
</dbReference>
<evidence type="ECO:0000256" key="1">
    <source>
        <dbReference type="ARBA" id="ARBA00022801"/>
    </source>
</evidence>
<keyword evidence="1" id="KW-0378">Hydrolase</keyword>
<evidence type="ECO:0000259" key="2">
    <source>
        <dbReference type="Pfam" id="PF04167"/>
    </source>
</evidence>
<dbReference type="SUPFAM" id="SSF159234">
    <property type="entry name" value="FomD-like"/>
    <property type="match status" value="1"/>
</dbReference>
<name>A0ABN2M7X2_9ACTN</name>
<dbReference type="Gene3D" id="2.40.380.10">
    <property type="entry name" value="FomD-like"/>
    <property type="match status" value="1"/>
</dbReference>
<reference evidence="3 4" key="1">
    <citation type="journal article" date="2019" name="Int. J. Syst. Evol. Microbiol.">
        <title>The Global Catalogue of Microorganisms (GCM) 10K type strain sequencing project: providing services to taxonomists for standard genome sequencing and annotation.</title>
        <authorList>
            <consortium name="The Broad Institute Genomics Platform"/>
            <consortium name="The Broad Institute Genome Sequencing Center for Infectious Disease"/>
            <person name="Wu L."/>
            <person name="Ma J."/>
        </authorList>
    </citation>
    <scope>NUCLEOTIDE SEQUENCE [LARGE SCALE GENOMIC DNA]</scope>
    <source>
        <strain evidence="3 4">JCM 13250</strain>
    </source>
</reference>
<dbReference type="EMBL" id="BAAALT010000111">
    <property type="protein sequence ID" value="GAA1812105.1"/>
    <property type="molecule type" value="Genomic_DNA"/>
</dbReference>
<comment type="caution">
    <text evidence="3">The sequence shown here is derived from an EMBL/GenBank/DDBJ whole genome shotgun (WGS) entry which is preliminary data.</text>
</comment>
<evidence type="ECO:0000313" key="4">
    <source>
        <dbReference type="Proteomes" id="UP001500218"/>
    </source>
</evidence>
<sequence length="161" mass="18284">MVFRKYDGSLHWTSTLRRLGEDGHGVWLGAPAGTIARRGRATGRAVDYAHVVLLPRDAWWTATFNGEPKPTEIYCDVTTPPRWLTPGEVSMIDLDLDVRRRRTGEVEILDEDEFVDHRVRYGYAGDIVEQAMAAVAFLDKALRGDVAPFSGDYRHWLARLR</sequence>
<evidence type="ECO:0000313" key="3">
    <source>
        <dbReference type="EMBL" id="GAA1812105.1"/>
    </source>
</evidence>
<gene>
    <name evidence="3" type="ORF">GCM10009682_36810</name>
</gene>
<dbReference type="Pfam" id="PF04167">
    <property type="entry name" value="DUF402"/>
    <property type="match status" value="1"/>
</dbReference>
<proteinExistence type="predicted"/>
<protein>
    <recommendedName>
        <fullName evidence="2">DUF402 domain-containing protein</fullName>
    </recommendedName>
</protein>